<evidence type="ECO:0000313" key="2">
    <source>
        <dbReference type="EMBL" id="KAF2219102.1"/>
    </source>
</evidence>
<accession>A0A6A6G033</accession>
<keyword evidence="3" id="KW-1185">Reference proteome</keyword>
<name>A0A6A6G033_9PEZI</name>
<dbReference type="InterPro" id="IPR039535">
    <property type="entry name" value="ASST-like"/>
</dbReference>
<keyword evidence="1" id="KW-0812">Transmembrane</keyword>
<reference evidence="3" key="1">
    <citation type="journal article" date="2020" name="Stud. Mycol.">
        <title>101 Dothideomycetes genomes: A test case for predicting lifestyles and emergence of pathogens.</title>
        <authorList>
            <person name="Haridas S."/>
            <person name="Albert R."/>
            <person name="Binder M."/>
            <person name="Bloem J."/>
            <person name="LaButti K."/>
            <person name="Salamov A."/>
            <person name="Andreopoulos B."/>
            <person name="Baker S."/>
            <person name="Barry K."/>
            <person name="Bills G."/>
            <person name="Bluhm B."/>
            <person name="Cannon C."/>
            <person name="Castanera R."/>
            <person name="Culley D."/>
            <person name="Daum C."/>
            <person name="Ezra D."/>
            <person name="Gonzalez J."/>
            <person name="Henrissat B."/>
            <person name="Kuo A."/>
            <person name="Liang C."/>
            <person name="Lipzen A."/>
            <person name="Lutzoni F."/>
            <person name="Magnuson J."/>
            <person name="Mondo S."/>
            <person name="Nolan M."/>
            <person name="Ohm R."/>
            <person name="Pangilinan J."/>
            <person name="Park H.-J."/>
            <person name="Ramirez L."/>
            <person name="Alfaro M."/>
            <person name="Sun H."/>
            <person name="Tritt A."/>
            <person name="Yoshinaga Y."/>
            <person name="Zwiers L.-H."/>
            <person name="Turgeon B."/>
            <person name="Goodwin S."/>
            <person name="Spatafora J."/>
            <person name="Crous P."/>
            <person name="Grigoriev I."/>
        </authorList>
    </citation>
    <scope>NUCLEOTIDE SEQUENCE [LARGE SCALE GENOMIC DNA]</scope>
    <source>
        <strain evidence="3">CECT 20119</strain>
    </source>
</reference>
<dbReference type="PANTHER" id="PTHR35340">
    <property type="entry name" value="PQQ ENZYME REPEAT PROTEIN-RELATED"/>
    <property type="match status" value="1"/>
</dbReference>
<dbReference type="Pfam" id="PF14269">
    <property type="entry name" value="Arylsulfotran_2"/>
    <property type="match status" value="1"/>
</dbReference>
<keyword evidence="1" id="KW-0472">Membrane</keyword>
<dbReference type="OrthoDB" id="5427350at2759"/>
<gene>
    <name evidence="2" type="ORF">BDZ85DRAFT_322586</name>
</gene>
<dbReference type="Proteomes" id="UP000799538">
    <property type="component" value="Unassembled WGS sequence"/>
</dbReference>
<dbReference type="PANTHER" id="PTHR35340:SF5">
    <property type="entry name" value="ASST-DOMAIN-CONTAINING PROTEIN"/>
    <property type="match status" value="1"/>
</dbReference>
<feature type="transmembrane region" description="Helical" evidence="1">
    <location>
        <begin position="609"/>
        <end position="630"/>
    </location>
</feature>
<dbReference type="AlphaFoldDB" id="A0A6A6G033"/>
<evidence type="ECO:0000313" key="3">
    <source>
        <dbReference type="Proteomes" id="UP000799538"/>
    </source>
</evidence>
<evidence type="ECO:0000256" key="1">
    <source>
        <dbReference type="SAM" id="Phobius"/>
    </source>
</evidence>
<proteinExistence type="predicted"/>
<keyword evidence="1" id="KW-1133">Transmembrane helix</keyword>
<sequence length="681" mass="77052">MRSHCPPSLAAPTSFRHQLSLQVDNMFLNILFFAVLFIKDGLCDLPPFNNSSDYLNGKYGNYTRQRFLSDEGVIAPVANVLVPAGEGVSPSRHTLWVPTGPRVGVTHPILLDTKTLSVVWHSSMNAKLGAAKGRCNGTDYMYHWSQTGTQFHDGRFFFHNSEYELVYNVTTVGKFPSADAHDLYLTPNCTVVFPIVKEHPFNLTAYNITNGVLKDAYFQEVDLATNQLLFEWRASKFIDPFTTYWDPETRKEGVPRDAPFDWFHINSVQKDDRGNYLVSSRHTHSIYYVSGLTGNVIWTVGGKQNNFRDMSSGKATDFAWQHHARWVDTEMTKIQLFDNRNTPWHSAERPYSRGIVLRLDTVRKEVWLEHEYLFQPLKAVREGSMQVLTDSPRGHTALVGYGQQPAITEFSEDGAVIWDVAFGPMHLDRESADNYRSLKFNWTGTPAWKPKIAPGPQPQYAFESENSTFHIALHDDSGNSIPNNTAYFSWNGATEIKKWIVLASNHTSDLGIDHMWAEIPKLGFETSSFVGESTRFVQALAIDDKDQILGQTAVLSMGSSDESREFSLNNSTAELHDLTTMWHAYLNEKANQPFWYQWHTKWEEKTGKAGTISVVGVLVVVILFGVLVLAARRYWRRRRGDGVYKGRSPGSFADTDVDDEATLLASYSDAGSSHKLESAWR</sequence>
<dbReference type="EMBL" id="ML992520">
    <property type="protein sequence ID" value="KAF2219102.1"/>
    <property type="molecule type" value="Genomic_DNA"/>
</dbReference>
<protein>
    <submittedName>
        <fullName evidence="2">ASST-domain-containing protein</fullName>
    </submittedName>
</protein>
<organism evidence="2 3">
    <name type="scientific">Elsinoe ampelina</name>
    <dbReference type="NCBI Taxonomy" id="302913"/>
    <lineage>
        <taxon>Eukaryota</taxon>
        <taxon>Fungi</taxon>
        <taxon>Dikarya</taxon>
        <taxon>Ascomycota</taxon>
        <taxon>Pezizomycotina</taxon>
        <taxon>Dothideomycetes</taxon>
        <taxon>Dothideomycetidae</taxon>
        <taxon>Myriangiales</taxon>
        <taxon>Elsinoaceae</taxon>
        <taxon>Elsinoe</taxon>
    </lineage>
</organism>
<dbReference type="InterPro" id="IPR053143">
    <property type="entry name" value="Arylsulfate_ST"/>
</dbReference>